<dbReference type="Proteomes" id="UP000196655">
    <property type="component" value="Unassembled WGS sequence"/>
</dbReference>
<organism evidence="2 3">
    <name type="scientific">Inquilinus limosus</name>
    <dbReference type="NCBI Taxonomy" id="171674"/>
    <lineage>
        <taxon>Bacteria</taxon>
        <taxon>Pseudomonadati</taxon>
        <taxon>Pseudomonadota</taxon>
        <taxon>Alphaproteobacteria</taxon>
        <taxon>Rhodospirillales</taxon>
        <taxon>Rhodospirillaceae</taxon>
        <taxon>Inquilinus</taxon>
    </lineage>
</organism>
<dbReference type="AlphaFoldDB" id="A0A211ZH16"/>
<dbReference type="RefSeq" id="WP_088153634.1">
    <property type="nucleotide sequence ID" value="NZ_NHON01000054.1"/>
</dbReference>
<reference evidence="3" key="1">
    <citation type="submission" date="2017-05" db="EMBL/GenBank/DDBJ databases">
        <authorList>
            <person name="Macchi M."/>
            <person name="Festa S."/>
            <person name="Coppotelli B.M."/>
            <person name="Morelli I.S."/>
        </authorList>
    </citation>
    <scope>NUCLEOTIDE SEQUENCE [LARGE SCALE GENOMIC DNA]</scope>
    <source>
        <strain evidence="3">I</strain>
    </source>
</reference>
<gene>
    <name evidence="2" type="ORF">BWR60_23860</name>
</gene>
<protein>
    <submittedName>
        <fullName evidence="2">Uncharacterized protein</fullName>
    </submittedName>
</protein>
<feature type="compositionally biased region" description="Low complexity" evidence="1">
    <location>
        <begin position="51"/>
        <end position="63"/>
    </location>
</feature>
<keyword evidence="3" id="KW-1185">Reference proteome</keyword>
<accession>A0A211ZH16</accession>
<dbReference type="OrthoDB" id="7366377at2"/>
<evidence type="ECO:0000313" key="3">
    <source>
        <dbReference type="Proteomes" id="UP000196655"/>
    </source>
</evidence>
<evidence type="ECO:0000313" key="2">
    <source>
        <dbReference type="EMBL" id="OWJ64569.1"/>
    </source>
</evidence>
<dbReference type="EMBL" id="NHON01000054">
    <property type="protein sequence ID" value="OWJ64569.1"/>
    <property type="molecule type" value="Genomic_DNA"/>
</dbReference>
<comment type="caution">
    <text evidence="2">The sequence shown here is derived from an EMBL/GenBank/DDBJ whole genome shotgun (WGS) entry which is preliminary data.</text>
</comment>
<dbReference type="STRING" id="1122125.GCA_000423185_04082"/>
<feature type="region of interest" description="Disordered" evidence="1">
    <location>
        <begin position="38"/>
        <end position="63"/>
    </location>
</feature>
<sequence length="63" mass="7123">MFSFLRRRHGRRRPDGAEALLAMTPRELADLPFWVEPPQPDCADGAPAPRPFTARTAPRRQPA</sequence>
<evidence type="ECO:0000256" key="1">
    <source>
        <dbReference type="SAM" id="MobiDB-lite"/>
    </source>
</evidence>
<proteinExistence type="predicted"/>
<name>A0A211ZH16_9PROT</name>